<keyword evidence="4" id="KW-0804">Transcription</keyword>
<protein>
    <recommendedName>
        <fullName evidence="6">Zn(2)-C6 fungal-type domain-containing protein</fullName>
    </recommendedName>
</protein>
<feature type="compositionally biased region" description="Polar residues" evidence="5">
    <location>
        <begin position="140"/>
        <end position="151"/>
    </location>
</feature>
<keyword evidence="8" id="KW-1185">Reference proteome</keyword>
<feature type="compositionally biased region" description="Polar residues" evidence="5">
    <location>
        <begin position="56"/>
        <end position="83"/>
    </location>
</feature>
<feature type="region of interest" description="Disordered" evidence="5">
    <location>
        <begin position="38"/>
        <end position="91"/>
    </location>
</feature>
<feature type="compositionally biased region" description="Polar residues" evidence="5">
    <location>
        <begin position="423"/>
        <end position="445"/>
    </location>
</feature>
<dbReference type="CDD" id="cd00067">
    <property type="entry name" value="GAL4"/>
    <property type="match status" value="1"/>
</dbReference>
<evidence type="ECO:0000259" key="6">
    <source>
        <dbReference type="PROSITE" id="PS50048"/>
    </source>
</evidence>
<evidence type="ECO:0000256" key="1">
    <source>
        <dbReference type="ARBA" id="ARBA00022833"/>
    </source>
</evidence>
<feature type="compositionally biased region" description="Polar residues" evidence="5">
    <location>
        <begin position="250"/>
        <end position="283"/>
    </location>
</feature>
<keyword evidence="3" id="KW-0238">DNA-binding</keyword>
<dbReference type="RefSeq" id="XP_060330573.1">
    <property type="nucleotide sequence ID" value="XM_060481951.1"/>
</dbReference>
<dbReference type="GeneID" id="85365499"/>
<dbReference type="SUPFAM" id="SSF57701">
    <property type="entry name" value="Zn2/Cys6 DNA-binding domain"/>
    <property type="match status" value="1"/>
</dbReference>
<evidence type="ECO:0000256" key="2">
    <source>
        <dbReference type="ARBA" id="ARBA00023015"/>
    </source>
</evidence>
<comment type="caution">
    <text evidence="7">The sequence shown here is derived from an EMBL/GenBank/DDBJ whole genome shotgun (WGS) entry which is preliminary data.</text>
</comment>
<dbReference type="SMART" id="SM00066">
    <property type="entry name" value="GAL4"/>
    <property type="match status" value="1"/>
</dbReference>
<feature type="compositionally biased region" description="Polar residues" evidence="5">
    <location>
        <begin position="327"/>
        <end position="343"/>
    </location>
</feature>
<evidence type="ECO:0000313" key="7">
    <source>
        <dbReference type="EMBL" id="KAK0458285.1"/>
    </source>
</evidence>
<feature type="compositionally biased region" description="Low complexity" evidence="5">
    <location>
        <begin position="224"/>
        <end position="241"/>
    </location>
</feature>
<dbReference type="PANTHER" id="PTHR47663:SF1">
    <property type="entry name" value="XYLANOLYTIC TRANSCRIPTIONAL ACTIVATOR XLNR-RELATED"/>
    <property type="match status" value="1"/>
</dbReference>
<evidence type="ECO:0000313" key="8">
    <source>
        <dbReference type="Proteomes" id="UP001175211"/>
    </source>
</evidence>
<evidence type="ECO:0000256" key="3">
    <source>
        <dbReference type="ARBA" id="ARBA00023125"/>
    </source>
</evidence>
<accession>A0AA39N5R5</accession>
<gene>
    <name evidence="7" type="ORF">EV420DRAFT_389830</name>
</gene>
<keyword evidence="2" id="KW-0805">Transcription regulation</keyword>
<dbReference type="Proteomes" id="UP001175211">
    <property type="component" value="Unassembled WGS sequence"/>
</dbReference>
<feature type="region of interest" description="Disordered" evidence="5">
    <location>
        <begin position="111"/>
        <end position="169"/>
    </location>
</feature>
<organism evidence="7 8">
    <name type="scientific">Armillaria tabescens</name>
    <name type="common">Ringless honey mushroom</name>
    <name type="synonym">Agaricus tabescens</name>
    <dbReference type="NCBI Taxonomy" id="1929756"/>
    <lineage>
        <taxon>Eukaryota</taxon>
        <taxon>Fungi</taxon>
        <taxon>Dikarya</taxon>
        <taxon>Basidiomycota</taxon>
        <taxon>Agaricomycotina</taxon>
        <taxon>Agaricomycetes</taxon>
        <taxon>Agaricomycetidae</taxon>
        <taxon>Agaricales</taxon>
        <taxon>Marasmiineae</taxon>
        <taxon>Physalacriaceae</taxon>
        <taxon>Desarmillaria</taxon>
    </lineage>
</organism>
<dbReference type="Gene3D" id="4.10.240.10">
    <property type="entry name" value="Zn(2)-C6 fungal-type DNA-binding domain"/>
    <property type="match status" value="1"/>
</dbReference>
<dbReference type="PROSITE" id="PS00463">
    <property type="entry name" value="ZN2_CY6_FUNGAL_1"/>
    <property type="match status" value="1"/>
</dbReference>
<dbReference type="PROSITE" id="PS50048">
    <property type="entry name" value="ZN2_CY6_FUNGAL_2"/>
    <property type="match status" value="1"/>
</dbReference>
<name>A0AA39N5R5_ARMTA</name>
<evidence type="ECO:0000256" key="5">
    <source>
        <dbReference type="SAM" id="MobiDB-lite"/>
    </source>
</evidence>
<reference evidence="7" key="1">
    <citation type="submission" date="2023-06" db="EMBL/GenBank/DDBJ databases">
        <authorList>
            <consortium name="Lawrence Berkeley National Laboratory"/>
            <person name="Ahrendt S."/>
            <person name="Sahu N."/>
            <person name="Indic B."/>
            <person name="Wong-Bajracharya J."/>
            <person name="Merenyi Z."/>
            <person name="Ke H.-M."/>
            <person name="Monk M."/>
            <person name="Kocsube S."/>
            <person name="Drula E."/>
            <person name="Lipzen A."/>
            <person name="Balint B."/>
            <person name="Henrissat B."/>
            <person name="Andreopoulos B."/>
            <person name="Martin F.M."/>
            <person name="Harder C.B."/>
            <person name="Rigling D."/>
            <person name="Ford K.L."/>
            <person name="Foster G.D."/>
            <person name="Pangilinan J."/>
            <person name="Papanicolaou A."/>
            <person name="Barry K."/>
            <person name="LaButti K."/>
            <person name="Viragh M."/>
            <person name="Koriabine M."/>
            <person name="Yan M."/>
            <person name="Riley R."/>
            <person name="Champramary S."/>
            <person name="Plett K.L."/>
            <person name="Tsai I.J."/>
            <person name="Slot J."/>
            <person name="Sipos G."/>
            <person name="Plett J."/>
            <person name="Nagy L.G."/>
            <person name="Grigoriev I.V."/>
        </authorList>
    </citation>
    <scope>NUCLEOTIDE SEQUENCE</scope>
    <source>
        <strain evidence="7">CCBAS 213</strain>
    </source>
</reference>
<dbReference type="PANTHER" id="PTHR47663">
    <property type="entry name" value="XYLANOLYTIC TRANSCRIPTIONAL ACTIVATOR XLNR-RELATED"/>
    <property type="match status" value="1"/>
</dbReference>
<keyword evidence="1" id="KW-0862">Zinc</keyword>
<feature type="region of interest" description="Disordered" evidence="5">
    <location>
        <begin position="212"/>
        <end position="346"/>
    </location>
</feature>
<feature type="region of interest" description="Disordered" evidence="5">
    <location>
        <begin position="421"/>
        <end position="463"/>
    </location>
</feature>
<dbReference type="GO" id="GO:0000981">
    <property type="term" value="F:DNA-binding transcription factor activity, RNA polymerase II-specific"/>
    <property type="evidence" value="ECO:0007669"/>
    <property type="project" value="InterPro"/>
</dbReference>
<dbReference type="GO" id="GO:0008270">
    <property type="term" value="F:zinc ion binding"/>
    <property type="evidence" value="ECO:0007669"/>
    <property type="project" value="InterPro"/>
</dbReference>
<feature type="domain" description="Zn(2)-C6 fungal-type" evidence="6">
    <location>
        <begin position="179"/>
        <end position="209"/>
    </location>
</feature>
<dbReference type="AlphaFoldDB" id="A0AA39N5R5"/>
<evidence type="ECO:0000256" key="4">
    <source>
        <dbReference type="ARBA" id="ARBA00023163"/>
    </source>
</evidence>
<feature type="compositionally biased region" description="Polar residues" evidence="5">
    <location>
        <begin position="291"/>
        <end position="301"/>
    </location>
</feature>
<dbReference type="InterPro" id="IPR051439">
    <property type="entry name" value="XlnR/Xlr1"/>
</dbReference>
<dbReference type="InterPro" id="IPR001138">
    <property type="entry name" value="Zn2Cys6_DnaBD"/>
</dbReference>
<dbReference type="GO" id="GO:0003677">
    <property type="term" value="F:DNA binding"/>
    <property type="evidence" value="ECO:0007669"/>
    <property type="project" value="UniProtKB-KW"/>
</dbReference>
<sequence length="463" mass="50456">MHSSIPRAMNFSHSHLEAWNTGFEELSGVYSNVEASAHVGGNGAHSGDRPGDLSHPQYQSQRPLHTTQPLQTSAYQSSSQPNSWAPRYDSYDSPLTTQNYTLDGGYSPFAHNVPNYPTQPGAYPTQSSYPPPRLTPPSHHGNQTQSNTDNRLSFAGSLDPSTGIFYRTPEHPRLRTAQACEKCRTRKAKCSGEHPSCKRCLTRGLICRYAPEGRVRGPNKPKKPAASSEGASPSSSQNQNSRQRRPESSGSLSTSHAAAEKSSGQSTSTITTELLPVTVSNPPYRTRNRRPSLSLTTNPSSRPRPPNLELDTMSSPVGMPTDGNEMPLSSVSAPSQTFSSSQPIGDYTRVRPMLSLSDDERPQTSFIHPRGMAGLSRNSPDSNPTSAVSLTFNRIGTTPPHAYQSTPPHSTNYHYDLTPPPTNTQTYHFGNTTPPPSQAYNQASYHMTDDDPMSLTYPSQMGV</sequence>
<dbReference type="EMBL" id="JAUEPS010000018">
    <property type="protein sequence ID" value="KAK0458285.1"/>
    <property type="molecule type" value="Genomic_DNA"/>
</dbReference>
<dbReference type="Pfam" id="PF00172">
    <property type="entry name" value="Zn_clus"/>
    <property type="match status" value="1"/>
</dbReference>
<proteinExistence type="predicted"/>
<dbReference type="InterPro" id="IPR036864">
    <property type="entry name" value="Zn2-C6_fun-type_DNA-bd_sf"/>
</dbReference>